<protein>
    <recommendedName>
        <fullName evidence="3">D-alanyl-D-alanine carboxypeptidase-like core domain-containing protein</fullName>
    </recommendedName>
</protein>
<feature type="region of interest" description="Disordered" evidence="1">
    <location>
        <begin position="79"/>
        <end position="172"/>
    </location>
</feature>
<dbReference type="InterPro" id="IPR003709">
    <property type="entry name" value="VanY-like_core_dom"/>
</dbReference>
<evidence type="ECO:0000313" key="5">
    <source>
        <dbReference type="Proteomes" id="UP001501138"/>
    </source>
</evidence>
<evidence type="ECO:0000256" key="2">
    <source>
        <dbReference type="SAM" id="Phobius"/>
    </source>
</evidence>
<dbReference type="CDD" id="cd14814">
    <property type="entry name" value="Peptidase_M15"/>
    <property type="match status" value="1"/>
</dbReference>
<dbReference type="SUPFAM" id="SSF55166">
    <property type="entry name" value="Hedgehog/DD-peptidase"/>
    <property type="match status" value="1"/>
</dbReference>
<feature type="compositionally biased region" description="Basic residues" evidence="1">
    <location>
        <begin position="12"/>
        <end position="24"/>
    </location>
</feature>
<reference evidence="4 5" key="1">
    <citation type="journal article" date="2019" name="Int. J. Syst. Evol. Microbiol.">
        <title>The Global Catalogue of Microorganisms (GCM) 10K type strain sequencing project: providing services to taxonomists for standard genome sequencing and annotation.</title>
        <authorList>
            <consortium name="The Broad Institute Genomics Platform"/>
            <consortium name="The Broad Institute Genome Sequencing Center for Infectious Disease"/>
            <person name="Wu L."/>
            <person name="Ma J."/>
        </authorList>
    </citation>
    <scope>NUCLEOTIDE SEQUENCE [LARGE SCALE GENOMIC DNA]</scope>
    <source>
        <strain evidence="4 5">JCM 15589</strain>
    </source>
</reference>
<evidence type="ECO:0000256" key="1">
    <source>
        <dbReference type="SAM" id="MobiDB-lite"/>
    </source>
</evidence>
<feature type="compositionally biased region" description="Basic and acidic residues" evidence="1">
    <location>
        <begin position="100"/>
        <end position="115"/>
    </location>
</feature>
<sequence>MRHGHTIPPKGRQARPPRSRAARGRHAEGRRPGTRAGTRLLGGSLGVAAMVATTAAFAITTGEPQHAHAETLGQNADIQARGASEASKPVNAAPPIVVDRSAKISRTEERLKIKIEPAPPEPKPASSPRAASDAPQEQDAAAATDNGGALPGCDVAVDEGSANGQVPDDQLCSPWDGAEEVRADAAEALVELNDAYVARFGESMCISDGYRSYDQQVATKAAKGYLAATPGTSNHGWGLAVDLCAETYAGERWDWLADQAQASGWDNPDWARPGGSKYEPWHWEFVDAVAAQES</sequence>
<feature type="region of interest" description="Disordered" evidence="1">
    <location>
        <begin position="1"/>
        <end position="40"/>
    </location>
</feature>
<dbReference type="EMBL" id="BAAAPM010000009">
    <property type="protein sequence ID" value="GAA1739861.1"/>
    <property type="molecule type" value="Genomic_DNA"/>
</dbReference>
<keyword evidence="2" id="KW-0812">Transmembrane</keyword>
<keyword evidence="5" id="KW-1185">Reference proteome</keyword>
<dbReference type="PANTHER" id="PTHR34385">
    <property type="entry name" value="D-ALANYL-D-ALANINE CARBOXYPEPTIDASE"/>
    <property type="match status" value="1"/>
</dbReference>
<keyword evidence="2" id="KW-1133">Transmembrane helix</keyword>
<evidence type="ECO:0000313" key="4">
    <source>
        <dbReference type="EMBL" id="GAA1739861.1"/>
    </source>
</evidence>
<dbReference type="InterPro" id="IPR009045">
    <property type="entry name" value="Zn_M74/Hedgehog-like"/>
</dbReference>
<comment type="caution">
    <text evidence="4">The sequence shown here is derived from an EMBL/GenBank/DDBJ whole genome shotgun (WGS) entry which is preliminary data.</text>
</comment>
<gene>
    <name evidence="4" type="ORF">GCM10009809_39220</name>
</gene>
<organism evidence="4 5">
    <name type="scientific">Isoptericola hypogeus</name>
    <dbReference type="NCBI Taxonomy" id="300179"/>
    <lineage>
        <taxon>Bacteria</taxon>
        <taxon>Bacillati</taxon>
        <taxon>Actinomycetota</taxon>
        <taxon>Actinomycetes</taxon>
        <taxon>Micrococcales</taxon>
        <taxon>Promicromonosporaceae</taxon>
        <taxon>Isoptericola</taxon>
    </lineage>
</organism>
<name>A0ABN2JUZ7_9MICO</name>
<dbReference type="Pfam" id="PF02557">
    <property type="entry name" value="VanY"/>
    <property type="match status" value="1"/>
</dbReference>
<proteinExistence type="predicted"/>
<feature type="compositionally biased region" description="Low complexity" evidence="1">
    <location>
        <begin position="126"/>
        <end position="135"/>
    </location>
</feature>
<dbReference type="InterPro" id="IPR052179">
    <property type="entry name" value="DD-CPase-like"/>
</dbReference>
<dbReference type="Proteomes" id="UP001501138">
    <property type="component" value="Unassembled WGS sequence"/>
</dbReference>
<dbReference type="PANTHER" id="PTHR34385:SF1">
    <property type="entry name" value="PEPTIDOGLYCAN L-ALANYL-D-GLUTAMATE ENDOPEPTIDASE CWLK"/>
    <property type="match status" value="1"/>
</dbReference>
<accession>A0ABN2JUZ7</accession>
<keyword evidence="2" id="KW-0472">Membrane</keyword>
<dbReference type="Gene3D" id="3.30.1380.10">
    <property type="match status" value="1"/>
</dbReference>
<evidence type="ECO:0000259" key="3">
    <source>
        <dbReference type="Pfam" id="PF02557"/>
    </source>
</evidence>
<feature type="transmembrane region" description="Helical" evidence="2">
    <location>
        <begin position="40"/>
        <end position="59"/>
    </location>
</feature>
<feature type="domain" description="D-alanyl-D-alanine carboxypeptidase-like core" evidence="3">
    <location>
        <begin position="180"/>
        <end position="286"/>
    </location>
</feature>